<accession>A0AAD9W2J8</accession>
<feature type="region of interest" description="Disordered" evidence="1">
    <location>
        <begin position="770"/>
        <end position="831"/>
    </location>
</feature>
<keyword evidence="5" id="KW-1185">Reference proteome</keyword>
<dbReference type="Pfam" id="PF07923">
    <property type="entry name" value="N1221"/>
    <property type="match status" value="1"/>
</dbReference>
<feature type="region of interest" description="Disordered" evidence="1">
    <location>
        <begin position="412"/>
        <end position="436"/>
    </location>
</feature>
<feature type="region of interest" description="Disordered" evidence="1">
    <location>
        <begin position="445"/>
        <end position="464"/>
    </location>
</feature>
<evidence type="ECO:0000313" key="4">
    <source>
        <dbReference type="EMBL" id="KAK2602242.1"/>
    </source>
</evidence>
<sequence length="1017" mass="114080">MNSLWPSRASSEGNAAANPPTTDVTDTGVPDAGLSKGDQQQQVAPVRPLLQRNAQPQTPPAFPPPPSDPPPPPSATTPLQPPTDSLSLAQLRRLVADFPHAEAAAYDFDYQDTAPIEEEIDEWFVYQFWQWVRLNGVQRAFEWQWLNSHGQDTTWEDVDDDVRRAFVSDGLSGLSSETSKERSANVARLVYITLGRWTSTAGGDKPAAGTEKRPKCVATPSQLEAMKAGVRLIADVGGVQIIFDALKKAFEPFWPEEAQHSQPNSMQEALDELMNLMTIMYMIIQEVLANPDELKDVETQLLALNPSVVDFFAEVTGKLRWDEAQIVPQAQVFLLLWKSILLVFGGSEELAETKRATRENPLDDKDDRDVITASPLDYHVFRQEITSKYPAYIPPQPAIPLEAENTSLLPPLPSQQARNNGAQGILPPQPGTQAGGASILHQPVHIATPAPSPPPSPGVGGKGVKKQNYQTNQNFPFMYPPLDESSNSLGGKGNTALQDLLVTRKWEGGDVPASILEAGELFSKRVRMTRAARQLWQERERFIKFERGWDESTNDILDELDLSSLTLEEKEELGLVKPKKPEPEEVEVDYGPNKDLDARTKQRLDAVERFYANSLPILQSISMTLIKSIIAHWTVVMTQQPQGSFGMQGQNNARPNGNGRGQEGPNGTNGTGSGDDSEPSPEELDAARTREITQKAVSAIMLLLLKWFKLSHVLKFEYLAQLLLDCNYMPLVLKLFLHQDVQQVIESKADRIENSFFYFCNVRAGAPEKSAQQEAEVPAAQEEESEDDAAPPPIKRRRSPTQEAASGESSGTSHQSENGPPVRPEVDELGYPVNPLPAEPITDFSRRNFFTLINYLRVMQKICKHKAHRNLLLVHYKSSNVLRKNLRIPQDRLRLYTLKLFKNQVPYCSRKWRQSNMRVITAIYLYCRPELRDEWLAGADIDAEMDEALPLEQALRSLTHWFNVRRYPDRMAPEVRDALREEHDFFSRELERLEVSWDDMGAAESVNGEWEEIPGWG</sequence>
<feature type="compositionally biased region" description="Pro residues" evidence="1">
    <location>
        <begin position="57"/>
        <end position="81"/>
    </location>
</feature>
<proteinExistence type="predicted"/>
<dbReference type="AlphaFoldDB" id="A0AAD9W2J8"/>
<dbReference type="SMART" id="SM01292">
    <property type="entry name" value="N1221"/>
    <property type="match status" value="1"/>
</dbReference>
<evidence type="ECO:0000259" key="3">
    <source>
        <dbReference type="SMART" id="SM01293"/>
    </source>
</evidence>
<dbReference type="PANTHER" id="PTHR13239">
    <property type="entry name" value="PROTEIN REQUIRED FOR HYPHAL ANASTOMOSIS HAM-2"/>
    <property type="match status" value="1"/>
</dbReference>
<organism evidence="4 5">
    <name type="scientific">Phomopsis amygdali</name>
    <name type="common">Fusicoccum amygdali</name>
    <dbReference type="NCBI Taxonomy" id="1214568"/>
    <lineage>
        <taxon>Eukaryota</taxon>
        <taxon>Fungi</taxon>
        <taxon>Dikarya</taxon>
        <taxon>Ascomycota</taxon>
        <taxon>Pezizomycotina</taxon>
        <taxon>Sordariomycetes</taxon>
        <taxon>Sordariomycetidae</taxon>
        <taxon>Diaporthales</taxon>
        <taxon>Diaporthaceae</taxon>
        <taxon>Diaporthe</taxon>
    </lineage>
</organism>
<feature type="domain" description="Far11/STRP N-terminal" evidence="2">
    <location>
        <begin position="103"/>
        <end position="405"/>
    </location>
</feature>
<reference evidence="4" key="1">
    <citation type="submission" date="2023-06" db="EMBL/GenBank/DDBJ databases">
        <authorList>
            <person name="Noh H."/>
        </authorList>
    </citation>
    <scope>NUCLEOTIDE SEQUENCE</scope>
    <source>
        <strain evidence="4">DUCC20226</strain>
    </source>
</reference>
<feature type="compositionally biased region" description="Polar residues" evidence="1">
    <location>
        <begin position="801"/>
        <end position="818"/>
    </location>
</feature>
<dbReference type="EMBL" id="JAUJFL010000005">
    <property type="protein sequence ID" value="KAK2602242.1"/>
    <property type="molecule type" value="Genomic_DNA"/>
</dbReference>
<feature type="compositionally biased region" description="Polar residues" evidence="1">
    <location>
        <begin position="1"/>
        <end position="13"/>
    </location>
</feature>
<feature type="region of interest" description="Disordered" evidence="1">
    <location>
        <begin position="642"/>
        <end position="685"/>
    </location>
</feature>
<dbReference type="GO" id="GO:0005829">
    <property type="term" value="C:cytosol"/>
    <property type="evidence" value="ECO:0007669"/>
    <property type="project" value="TreeGrafter"/>
</dbReference>
<feature type="compositionally biased region" description="Polar residues" evidence="1">
    <location>
        <begin position="642"/>
        <end position="655"/>
    </location>
</feature>
<feature type="compositionally biased region" description="Gly residues" evidence="1">
    <location>
        <begin position="658"/>
        <end position="673"/>
    </location>
</feature>
<dbReference type="GO" id="GO:0007010">
    <property type="term" value="P:cytoskeleton organization"/>
    <property type="evidence" value="ECO:0007669"/>
    <property type="project" value="TreeGrafter"/>
</dbReference>
<evidence type="ECO:0000313" key="5">
    <source>
        <dbReference type="Proteomes" id="UP001265746"/>
    </source>
</evidence>
<dbReference type="PANTHER" id="PTHR13239:SF4">
    <property type="entry name" value="AT25231P"/>
    <property type="match status" value="1"/>
</dbReference>
<feature type="domain" description="Far11/STRP C-terminal" evidence="3">
    <location>
        <begin position="512"/>
        <end position="990"/>
    </location>
</feature>
<dbReference type="InterPro" id="IPR021819">
    <property type="entry name" value="Far11/STRP_C"/>
</dbReference>
<dbReference type="Proteomes" id="UP001265746">
    <property type="component" value="Unassembled WGS sequence"/>
</dbReference>
<feature type="compositionally biased region" description="Acidic residues" evidence="1">
    <location>
        <begin position="675"/>
        <end position="684"/>
    </location>
</feature>
<dbReference type="InterPro" id="IPR040185">
    <property type="entry name" value="Far11/STRP"/>
</dbReference>
<feature type="compositionally biased region" description="Low complexity" evidence="1">
    <location>
        <begin position="19"/>
        <end position="31"/>
    </location>
</feature>
<feature type="region of interest" description="Disordered" evidence="1">
    <location>
        <begin position="1"/>
        <end position="84"/>
    </location>
</feature>
<evidence type="ECO:0008006" key="6">
    <source>
        <dbReference type="Google" id="ProtNLM"/>
    </source>
</evidence>
<name>A0AAD9W2J8_PHOAM</name>
<feature type="compositionally biased region" description="Polar residues" evidence="1">
    <location>
        <begin position="412"/>
        <end position="422"/>
    </location>
</feature>
<dbReference type="InterPro" id="IPR012486">
    <property type="entry name" value="Far11/STRP_N"/>
</dbReference>
<dbReference type="SMART" id="SM01293">
    <property type="entry name" value="DUF3402"/>
    <property type="match status" value="1"/>
</dbReference>
<evidence type="ECO:0000259" key="2">
    <source>
        <dbReference type="SMART" id="SM01292"/>
    </source>
</evidence>
<dbReference type="Pfam" id="PF11882">
    <property type="entry name" value="DUF3402"/>
    <property type="match status" value="1"/>
</dbReference>
<evidence type="ECO:0000256" key="1">
    <source>
        <dbReference type="SAM" id="MobiDB-lite"/>
    </source>
</evidence>
<gene>
    <name evidence="4" type="ORF">N8I77_008792</name>
</gene>
<comment type="caution">
    <text evidence="4">The sequence shown here is derived from an EMBL/GenBank/DDBJ whole genome shotgun (WGS) entry which is preliminary data.</text>
</comment>
<protein>
    <recommendedName>
        <fullName evidence="6">Factor arrest protein 11</fullName>
    </recommendedName>
</protein>